<comment type="caution">
    <text evidence="2">The sequence shown here is derived from an EMBL/GenBank/DDBJ whole genome shotgun (WGS) entry which is preliminary data.</text>
</comment>
<feature type="region of interest" description="Disordered" evidence="1">
    <location>
        <begin position="246"/>
        <end position="287"/>
    </location>
</feature>
<evidence type="ECO:0000313" key="3">
    <source>
        <dbReference type="Proteomes" id="UP001215280"/>
    </source>
</evidence>
<proteinExistence type="predicted"/>
<keyword evidence="3" id="KW-1185">Reference proteome</keyword>
<feature type="region of interest" description="Disordered" evidence="1">
    <location>
        <begin position="37"/>
        <end position="67"/>
    </location>
</feature>
<evidence type="ECO:0000256" key="1">
    <source>
        <dbReference type="SAM" id="MobiDB-lite"/>
    </source>
</evidence>
<name>A0AAD7NS36_9AGAR</name>
<protein>
    <recommendedName>
        <fullName evidence="4">Protein kinase domain-containing protein</fullName>
    </recommendedName>
</protein>
<reference evidence="2" key="1">
    <citation type="submission" date="2023-03" db="EMBL/GenBank/DDBJ databases">
        <title>Massive genome expansion in bonnet fungi (Mycena s.s.) driven by repeated elements and novel gene families across ecological guilds.</title>
        <authorList>
            <consortium name="Lawrence Berkeley National Laboratory"/>
            <person name="Harder C.B."/>
            <person name="Miyauchi S."/>
            <person name="Viragh M."/>
            <person name="Kuo A."/>
            <person name="Thoen E."/>
            <person name="Andreopoulos B."/>
            <person name="Lu D."/>
            <person name="Skrede I."/>
            <person name="Drula E."/>
            <person name="Henrissat B."/>
            <person name="Morin E."/>
            <person name="Kohler A."/>
            <person name="Barry K."/>
            <person name="LaButti K."/>
            <person name="Morin E."/>
            <person name="Salamov A."/>
            <person name="Lipzen A."/>
            <person name="Mereny Z."/>
            <person name="Hegedus B."/>
            <person name="Baldrian P."/>
            <person name="Stursova M."/>
            <person name="Weitz H."/>
            <person name="Taylor A."/>
            <person name="Grigoriev I.V."/>
            <person name="Nagy L.G."/>
            <person name="Martin F."/>
            <person name="Kauserud H."/>
        </authorList>
    </citation>
    <scope>NUCLEOTIDE SEQUENCE</scope>
    <source>
        <strain evidence="2">CBHHK188m</strain>
    </source>
</reference>
<dbReference type="EMBL" id="JARJLG010000018">
    <property type="protein sequence ID" value="KAJ7772885.1"/>
    <property type="molecule type" value="Genomic_DNA"/>
</dbReference>
<evidence type="ECO:0008006" key="4">
    <source>
        <dbReference type="Google" id="ProtNLM"/>
    </source>
</evidence>
<accession>A0AAD7NS36</accession>
<dbReference type="Proteomes" id="UP001215280">
    <property type="component" value="Unassembled WGS sequence"/>
</dbReference>
<gene>
    <name evidence="2" type="ORF">DFH07DRAFT_952860</name>
</gene>
<dbReference type="AlphaFoldDB" id="A0AAD7NS36"/>
<organism evidence="2 3">
    <name type="scientific">Mycena maculata</name>
    <dbReference type="NCBI Taxonomy" id="230809"/>
    <lineage>
        <taxon>Eukaryota</taxon>
        <taxon>Fungi</taxon>
        <taxon>Dikarya</taxon>
        <taxon>Basidiomycota</taxon>
        <taxon>Agaricomycotina</taxon>
        <taxon>Agaricomycetes</taxon>
        <taxon>Agaricomycetidae</taxon>
        <taxon>Agaricales</taxon>
        <taxon>Marasmiineae</taxon>
        <taxon>Mycenaceae</taxon>
        <taxon>Mycena</taxon>
    </lineage>
</organism>
<sequence length="404" mass="44325">MSQMFSNAHNFTLTAGVCNNASGNIVHNTVHNTVYGRKRRREEIEDGPDSLPLKTPARKRRRGEEEDGIEVVLGKDLKLTLEIGSGPGYLHAGENKKRAVIVKVFHPGPTVREQLELTVSLSKGFLHPNLLRVEDISSPAAPTQFIACENGARWKTAEGPLAVALQEDLAKSIDLGLKMIAGLSAGMNYLSIQAISLASLGVENFNIFLNIDDRFLISINPPTSTQTSVSEVLRSANRVLHSENIDRSPAIPDLPHPPFVPHNSSATSPPPSSESQDLVPPESYQQTLVPPRREYVWRTINRGPQSLDAIARRITQDLHMKLSSVNVLMLTDGRSAHRCAGYVCEEITLATTTKQSAVVSHDSPSPLEVCSVCHEVVGLYEAWRTRSRLAPYGQVSDMRALEPQ</sequence>
<evidence type="ECO:0000313" key="2">
    <source>
        <dbReference type="EMBL" id="KAJ7772885.1"/>
    </source>
</evidence>